<dbReference type="RefSeq" id="WP_148065145.1">
    <property type="nucleotide sequence ID" value="NZ_VRYZ01000006.1"/>
</dbReference>
<evidence type="ECO:0000313" key="3">
    <source>
        <dbReference type="Proteomes" id="UP000321933"/>
    </source>
</evidence>
<sequence length="91" mass="9920">MMSLILFLVASLLSGLGLAWLAAVNPKRRRVYGLSRPAPVVPWQKWAMAVLVLLPGVLLVVFGQVAGFVLWLGAVTVIGWMVALRRPALTR</sequence>
<name>A0A5C8ZSH2_9GAMM</name>
<proteinExistence type="predicted"/>
<dbReference type="Proteomes" id="UP000321933">
    <property type="component" value="Unassembled WGS sequence"/>
</dbReference>
<dbReference type="EMBL" id="VRYZ01000006">
    <property type="protein sequence ID" value="TXS90620.1"/>
    <property type="molecule type" value="Genomic_DNA"/>
</dbReference>
<keyword evidence="1" id="KW-0472">Membrane</keyword>
<evidence type="ECO:0000256" key="1">
    <source>
        <dbReference type="SAM" id="Phobius"/>
    </source>
</evidence>
<evidence type="ECO:0000313" key="2">
    <source>
        <dbReference type="EMBL" id="TXS90620.1"/>
    </source>
</evidence>
<accession>A0A5C8ZSH2</accession>
<reference evidence="2 3" key="1">
    <citation type="submission" date="2019-08" db="EMBL/GenBank/DDBJ databases">
        <title>Parahaliea maris sp. nov., isolated from the surface seawater.</title>
        <authorList>
            <person name="Liu Y."/>
        </authorList>
    </citation>
    <scope>NUCLEOTIDE SEQUENCE [LARGE SCALE GENOMIC DNA]</scope>
    <source>
        <strain evidence="2 3">S2-26</strain>
    </source>
</reference>
<feature type="transmembrane region" description="Helical" evidence="1">
    <location>
        <begin position="50"/>
        <end position="83"/>
    </location>
</feature>
<protein>
    <recommendedName>
        <fullName evidence="4">DUF3325 domain-containing protein</fullName>
    </recommendedName>
</protein>
<organism evidence="2 3">
    <name type="scientific">Parahaliea aestuarii</name>
    <dbReference type="NCBI Taxonomy" id="1852021"/>
    <lineage>
        <taxon>Bacteria</taxon>
        <taxon>Pseudomonadati</taxon>
        <taxon>Pseudomonadota</taxon>
        <taxon>Gammaproteobacteria</taxon>
        <taxon>Cellvibrionales</taxon>
        <taxon>Halieaceae</taxon>
        <taxon>Parahaliea</taxon>
    </lineage>
</organism>
<evidence type="ECO:0008006" key="4">
    <source>
        <dbReference type="Google" id="ProtNLM"/>
    </source>
</evidence>
<gene>
    <name evidence="2" type="ORF">FVW59_14905</name>
</gene>
<keyword evidence="1" id="KW-1133">Transmembrane helix</keyword>
<dbReference type="OrthoDB" id="7867079at2"/>
<dbReference type="AlphaFoldDB" id="A0A5C8ZSH2"/>
<keyword evidence="3" id="KW-1185">Reference proteome</keyword>
<keyword evidence="1" id="KW-0812">Transmembrane</keyword>
<comment type="caution">
    <text evidence="2">The sequence shown here is derived from an EMBL/GenBank/DDBJ whole genome shotgun (WGS) entry which is preliminary data.</text>
</comment>